<proteinExistence type="inferred from homology"/>
<sequence>MDLNEKFAYMATGQPYDDLDPKLVTLRAQATAMTQRLNAEVDPSKRATLFAKLVGKVGIDPMIEPNFRCEFGRNIQIGDHFYANYDCVMLDGAPITIGTHALLGPKVGLYTSNHLFDPTERQTGGCIAKPITIGDNVWLAANVVVLPGVTIGKNSIIGGGSVVTRDIPANVIAAGNPCHVLRQITAAERDLMGVICQQSRTDWDRLSEC</sequence>
<dbReference type="Pfam" id="PF00132">
    <property type="entry name" value="Hexapep"/>
    <property type="match status" value="1"/>
</dbReference>
<comment type="similarity">
    <text evidence="1 5">Belongs to the transferase hexapeptide repeat family.</text>
</comment>
<dbReference type="SUPFAM" id="SSF51161">
    <property type="entry name" value="Trimeric LpxA-like enzymes"/>
    <property type="match status" value="1"/>
</dbReference>
<dbReference type="InterPro" id="IPR039369">
    <property type="entry name" value="LacA-like"/>
</dbReference>
<evidence type="ECO:0000259" key="6">
    <source>
        <dbReference type="SMART" id="SM01266"/>
    </source>
</evidence>
<evidence type="ECO:0000313" key="7">
    <source>
        <dbReference type="EMBL" id="GHP13552.1"/>
    </source>
</evidence>
<protein>
    <recommendedName>
        <fullName evidence="5">Acetyltransferase</fullName>
        <ecNumber evidence="5">2.3.1.-</ecNumber>
    </recommendedName>
</protein>
<comment type="caution">
    <text evidence="7">The sequence shown here is derived from an EMBL/GenBank/DDBJ whole genome shotgun (WGS) entry which is preliminary data.</text>
</comment>
<dbReference type="SMART" id="SM01266">
    <property type="entry name" value="Mac"/>
    <property type="match status" value="1"/>
</dbReference>
<evidence type="ECO:0000256" key="3">
    <source>
        <dbReference type="ARBA" id="ARBA00022737"/>
    </source>
</evidence>
<evidence type="ECO:0000313" key="8">
    <source>
        <dbReference type="Proteomes" id="UP000604765"/>
    </source>
</evidence>
<dbReference type="InterPro" id="IPR024688">
    <property type="entry name" value="Mac_dom"/>
</dbReference>
<reference evidence="7 8" key="1">
    <citation type="journal article" date="2021" name="Int. J. Syst. Evol. Microbiol.">
        <title>Lentilactobacillus fungorum sp. nov., isolated from spent mushroom substrates.</title>
        <authorList>
            <person name="Tohno M."/>
            <person name="Tanizawa Y."/>
            <person name="Kojima Y."/>
            <person name="Sakamoto M."/>
            <person name="Ohkuma M."/>
            <person name="Kobayashi H."/>
        </authorList>
    </citation>
    <scope>NUCLEOTIDE SEQUENCE [LARGE SCALE GENOMIC DNA]</scope>
    <source>
        <strain evidence="7 8">YK48G</strain>
    </source>
</reference>
<organism evidence="7 8">
    <name type="scientific">Lentilactobacillus fungorum</name>
    <dbReference type="NCBI Taxonomy" id="2201250"/>
    <lineage>
        <taxon>Bacteria</taxon>
        <taxon>Bacillati</taxon>
        <taxon>Bacillota</taxon>
        <taxon>Bacilli</taxon>
        <taxon>Lactobacillales</taxon>
        <taxon>Lactobacillaceae</taxon>
        <taxon>Lentilactobacillus</taxon>
    </lineage>
</organism>
<evidence type="ECO:0000256" key="2">
    <source>
        <dbReference type="ARBA" id="ARBA00022679"/>
    </source>
</evidence>
<dbReference type="Pfam" id="PF12464">
    <property type="entry name" value="Mac"/>
    <property type="match status" value="1"/>
</dbReference>
<dbReference type="InterPro" id="IPR001451">
    <property type="entry name" value="Hexapep"/>
</dbReference>
<dbReference type="Gene3D" id="2.160.10.10">
    <property type="entry name" value="Hexapeptide repeat proteins"/>
    <property type="match status" value="1"/>
</dbReference>
<keyword evidence="2 5" id="KW-0808">Transferase</keyword>
<keyword evidence="4 5" id="KW-0012">Acyltransferase</keyword>
<dbReference type="InterPro" id="IPR011004">
    <property type="entry name" value="Trimer_LpxA-like_sf"/>
</dbReference>
<dbReference type="RefSeq" id="WP_203629591.1">
    <property type="nucleotide sequence ID" value="NZ_BNJR01000010.1"/>
</dbReference>
<dbReference type="EC" id="2.3.1.-" evidence="5"/>
<name>A0ABQ3VXB1_9LACO</name>
<dbReference type="InterPro" id="IPR018357">
    <property type="entry name" value="Hexapep_transf_CS"/>
</dbReference>
<dbReference type="PANTHER" id="PTHR43017:SF1">
    <property type="entry name" value="ACETYLTRANSFERASE YJL218W-RELATED"/>
    <property type="match status" value="1"/>
</dbReference>
<evidence type="ECO:0000256" key="1">
    <source>
        <dbReference type="ARBA" id="ARBA00007274"/>
    </source>
</evidence>
<dbReference type="PANTHER" id="PTHR43017">
    <property type="entry name" value="GALACTOSIDE O-ACETYLTRANSFERASE"/>
    <property type="match status" value="1"/>
</dbReference>
<dbReference type="EMBL" id="BNJR01000010">
    <property type="protein sequence ID" value="GHP13552.1"/>
    <property type="molecule type" value="Genomic_DNA"/>
</dbReference>
<dbReference type="CDD" id="cd03357">
    <property type="entry name" value="LbH_MAT_GAT"/>
    <property type="match status" value="1"/>
</dbReference>
<feature type="domain" description="Maltose/galactoside acetyltransferase" evidence="6">
    <location>
        <begin position="7"/>
        <end position="59"/>
    </location>
</feature>
<dbReference type="PROSITE" id="PS00101">
    <property type="entry name" value="HEXAPEP_TRANSFERASES"/>
    <property type="match status" value="1"/>
</dbReference>
<evidence type="ECO:0000256" key="5">
    <source>
        <dbReference type="RuleBase" id="RU367021"/>
    </source>
</evidence>
<keyword evidence="8" id="KW-1185">Reference proteome</keyword>
<evidence type="ECO:0000256" key="4">
    <source>
        <dbReference type="ARBA" id="ARBA00023315"/>
    </source>
</evidence>
<gene>
    <name evidence="7" type="ORF">YK48G_09770</name>
</gene>
<accession>A0ABQ3VXB1</accession>
<dbReference type="Proteomes" id="UP000604765">
    <property type="component" value="Unassembled WGS sequence"/>
</dbReference>
<keyword evidence="3" id="KW-0677">Repeat</keyword>